<sequence length="332" mass="37193">MNTSIPELHNKRVLITGGLGFIGSNLAHECVRLGAKVTIFDYLDPRSGGNIYNIEGISDSVEIAFHDILNFDQVSQFITDKDIIFNCASSTSHSFSMREPWIDLDVNSKGVINLLEAVRRFNPGVRFIHIGTSTQLGKSQYQPSDENHPEFPTDIYSANKSVSEKYVLIYCRAHNLRGTVVRLSNVFGPRASIHSPEFTFNNFFIGLALQNKEITVFGDGEQKRNVTYIDDAVNALILSSQEEKTEGEVLFAVSNEHFSVAEIARLTVEHIGSGRVAFINWPRGRKNIDIGDAVISNKKIKDLLDWSPKFSIKTGLGLTKDYYQSCLDKYFS</sequence>
<comment type="similarity">
    <text evidence="1">Belongs to the NAD(P)-dependent epimerase/dehydratase family.</text>
</comment>
<accession>A0A381W0K5</accession>
<dbReference type="PANTHER" id="PTHR43000">
    <property type="entry name" value="DTDP-D-GLUCOSE 4,6-DEHYDRATASE-RELATED"/>
    <property type="match status" value="1"/>
</dbReference>
<dbReference type="AlphaFoldDB" id="A0A381W0K5"/>
<gene>
    <name evidence="3" type="ORF">METZ01_LOCUS98904</name>
</gene>
<dbReference type="Pfam" id="PF01370">
    <property type="entry name" value="Epimerase"/>
    <property type="match status" value="1"/>
</dbReference>
<dbReference type="Gene3D" id="3.40.50.720">
    <property type="entry name" value="NAD(P)-binding Rossmann-like Domain"/>
    <property type="match status" value="1"/>
</dbReference>
<reference evidence="3" key="1">
    <citation type="submission" date="2018-05" db="EMBL/GenBank/DDBJ databases">
        <authorList>
            <person name="Lanie J.A."/>
            <person name="Ng W.-L."/>
            <person name="Kazmierczak K.M."/>
            <person name="Andrzejewski T.M."/>
            <person name="Davidsen T.M."/>
            <person name="Wayne K.J."/>
            <person name="Tettelin H."/>
            <person name="Glass J.I."/>
            <person name="Rusch D."/>
            <person name="Podicherti R."/>
            <person name="Tsui H.-C.T."/>
            <person name="Winkler M.E."/>
        </authorList>
    </citation>
    <scope>NUCLEOTIDE SEQUENCE</scope>
</reference>
<evidence type="ECO:0000256" key="1">
    <source>
        <dbReference type="ARBA" id="ARBA00007637"/>
    </source>
</evidence>
<feature type="domain" description="NAD-dependent epimerase/dehydratase" evidence="2">
    <location>
        <begin position="13"/>
        <end position="243"/>
    </location>
</feature>
<proteinExistence type="inferred from homology"/>
<dbReference type="InterPro" id="IPR001509">
    <property type="entry name" value="Epimerase_deHydtase"/>
</dbReference>
<evidence type="ECO:0000259" key="2">
    <source>
        <dbReference type="Pfam" id="PF01370"/>
    </source>
</evidence>
<protein>
    <recommendedName>
        <fullName evidence="2">NAD-dependent epimerase/dehydratase domain-containing protein</fullName>
    </recommendedName>
</protein>
<dbReference type="EMBL" id="UINC01010343">
    <property type="protein sequence ID" value="SVA46050.1"/>
    <property type="molecule type" value="Genomic_DNA"/>
</dbReference>
<dbReference type="InterPro" id="IPR036291">
    <property type="entry name" value="NAD(P)-bd_dom_sf"/>
</dbReference>
<name>A0A381W0K5_9ZZZZ</name>
<organism evidence="3">
    <name type="scientific">marine metagenome</name>
    <dbReference type="NCBI Taxonomy" id="408172"/>
    <lineage>
        <taxon>unclassified sequences</taxon>
        <taxon>metagenomes</taxon>
        <taxon>ecological metagenomes</taxon>
    </lineage>
</organism>
<evidence type="ECO:0000313" key="3">
    <source>
        <dbReference type="EMBL" id="SVA46050.1"/>
    </source>
</evidence>
<dbReference type="SUPFAM" id="SSF51735">
    <property type="entry name" value="NAD(P)-binding Rossmann-fold domains"/>
    <property type="match status" value="1"/>
</dbReference>